<dbReference type="GeneID" id="7844585"/>
<reference evidence="11" key="1">
    <citation type="journal article" date="2006" name="PLoS Biol.">
        <title>Macronuclear genome sequence of the ciliate Tetrahymena thermophila, a model eukaryote.</title>
        <authorList>
            <person name="Eisen J.A."/>
            <person name="Coyne R.S."/>
            <person name="Wu M."/>
            <person name="Wu D."/>
            <person name="Thiagarajan M."/>
            <person name="Wortman J.R."/>
            <person name="Badger J.H."/>
            <person name="Ren Q."/>
            <person name="Amedeo P."/>
            <person name="Jones K.M."/>
            <person name="Tallon L.J."/>
            <person name="Delcher A.L."/>
            <person name="Salzberg S.L."/>
            <person name="Silva J.C."/>
            <person name="Haas B.J."/>
            <person name="Majoros W.H."/>
            <person name="Farzad M."/>
            <person name="Carlton J.M."/>
            <person name="Smith R.K. Jr."/>
            <person name="Garg J."/>
            <person name="Pearlman R.E."/>
            <person name="Karrer K.M."/>
            <person name="Sun L."/>
            <person name="Manning G."/>
            <person name="Elde N.C."/>
            <person name="Turkewitz A.P."/>
            <person name="Asai D.J."/>
            <person name="Wilkes D.E."/>
            <person name="Wang Y."/>
            <person name="Cai H."/>
            <person name="Collins K."/>
            <person name="Stewart B.A."/>
            <person name="Lee S.R."/>
            <person name="Wilamowska K."/>
            <person name="Weinberg Z."/>
            <person name="Ruzzo W.L."/>
            <person name="Wloga D."/>
            <person name="Gaertig J."/>
            <person name="Frankel J."/>
            <person name="Tsao C.-C."/>
            <person name="Gorovsky M.A."/>
            <person name="Keeling P.J."/>
            <person name="Waller R.F."/>
            <person name="Patron N.J."/>
            <person name="Cherry J.M."/>
            <person name="Stover N.A."/>
            <person name="Krieger C.J."/>
            <person name="del Toro C."/>
            <person name="Ryder H.F."/>
            <person name="Williamson S.C."/>
            <person name="Barbeau R.A."/>
            <person name="Hamilton E.P."/>
            <person name="Orias E."/>
        </authorList>
    </citation>
    <scope>NUCLEOTIDE SEQUENCE [LARGE SCALE GENOMIC DNA]</scope>
    <source>
        <strain evidence="11">SB210</strain>
    </source>
</reference>
<dbReference type="GO" id="GO:0006612">
    <property type="term" value="P:protein targeting to membrane"/>
    <property type="evidence" value="ECO:0007669"/>
    <property type="project" value="TreeGrafter"/>
</dbReference>
<evidence type="ECO:0000256" key="8">
    <source>
        <dbReference type="SAM" id="MobiDB-lite"/>
    </source>
</evidence>
<dbReference type="eggNOG" id="KOG1311">
    <property type="taxonomic scope" value="Eukaryota"/>
</dbReference>
<evidence type="ECO:0000259" key="9">
    <source>
        <dbReference type="Pfam" id="PF01529"/>
    </source>
</evidence>
<feature type="compositionally biased region" description="Polar residues" evidence="8">
    <location>
        <begin position="150"/>
        <end position="167"/>
    </location>
</feature>
<dbReference type="GO" id="GO:0005783">
    <property type="term" value="C:endoplasmic reticulum"/>
    <property type="evidence" value="ECO:0007669"/>
    <property type="project" value="TreeGrafter"/>
</dbReference>
<feature type="transmembrane region" description="Helical" evidence="7">
    <location>
        <begin position="29"/>
        <end position="48"/>
    </location>
</feature>
<comment type="catalytic activity">
    <reaction evidence="7">
        <text>L-cysteinyl-[protein] + hexadecanoyl-CoA = S-hexadecanoyl-L-cysteinyl-[protein] + CoA</text>
        <dbReference type="Rhea" id="RHEA:36683"/>
        <dbReference type="Rhea" id="RHEA-COMP:10131"/>
        <dbReference type="Rhea" id="RHEA-COMP:11032"/>
        <dbReference type="ChEBI" id="CHEBI:29950"/>
        <dbReference type="ChEBI" id="CHEBI:57287"/>
        <dbReference type="ChEBI" id="CHEBI:57379"/>
        <dbReference type="ChEBI" id="CHEBI:74151"/>
        <dbReference type="EC" id="2.3.1.225"/>
    </reaction>
</comment>
<evidence type="ECO:0000256" key="4">
    <source>
        <dbReference type="ARBA" id="ARBA00022989"/>
    </source>
</evidence>
<dbReference type="InterPro" id="IPR001594">
    <property type="entry name" value="Palmitoyltrfase_DHHC"/>
</dbReference>
<sequence>MQYFPLDLTQQQTVTLFNNRLYFGNKHDYLVVFPTWFAYISLSILFLMTINENIINEISLGLGIFSYVFSLPGIYFAIKCFGTDPGILKRGNLQPPSESAENDIHHPIAQDIGLLESNKETVEELKEFEKSNAAQGEKQSKQNETDDSENSQNSRNQAQDQESNQSNKQKDEQIMEAIRQIEQQNVQNNKVRGNLFQQRYCNTCKIMRPPLSSHCGHCNNCVKNFDHHCYFMGNCIGERNQKYFVLFLLSTLIWSIYVEVFTIIETIFAFQDNSYIFLDMIHNPYLIYPFIFFSALTVVTAVIRCHNCIRQWIFVGFVLQILIIIGDSYYNNMDVPFADNPLICLVMIGAYLGVILFVLPQASLNLSLACRNLTLKQESYIVSYQSSEHNASNPSFSNFWKLITRPKIKSEILN</sequence>
<feature type="transmembrane region" description="Helical" evidence="7">
    <location>
        <begin position="60"/>
        <end position="78"/>
    </location>
</feature>
<dbReference type="HOGENOM" id="CLU_664792_0_0_1"/>
<feature type="transmembrane region" description="Helical" evidence="7">
    <location>
        <begin position="342"/>
        <end position="362"/>
    </location>
</feature>
<dbReference type="Pfam" id="PF01529">
    <property type="entry name" value="DHHC"/>
    <property type="match status" value="1"/>
</dbReference>
<dbReference type="EMBL" id="GG662673">
    <property type="protein sequence ID" value="EAR96867.1"/>
    <property type="molecule type" value="Genomic_DNA"/>
</dbReference>
<dbReference type="KEGG" id="tet:TTHERM_00193590"/>
<feature type="region of interest" description="Disordered" evidence="8">
    <location>
        <begin position="125"/>
        <end position="171"/>
    </location>
</feature>
<feature type="transmembrane region" description="Helical" evidence="7">
    <location>
        <begin position="285"/>
        <end position="303"/>
    </location>
</feature>
<evidence type="ECO:0000256" key="3">
    <source>
        <dbReference type="ARBA" id="ARBA00022692"/>
    </source>
</evidence>
<evidence type="ECO:0000256" key="2">
    <source>
        <dbReference type="ARBA" id="ARBA00022679"/>
    </source>
</evidence>
<evidence type="ECO:0000256" key="6">
    <source>
        <dbReference type="ARBA" id="ARBA00023315"/>
    </source>
</evidence>
<dbReference type="PROSITE" id="PS50216">
    <property type="entry name" value="DHHC"/>
    <property type="match status" value="1"/>
</dbReference>
<protein>
    <recommendedName>
        <fullName evidence="7">Palmitoyltransferase</fullName>
        <ecNumber evidence="7">2.3.1.225</ecNumber>
    </recommendedName>
</protein>
<proteinExistence type="inferred from homology"/>
<feature type="transmembrane region" description="Helical" evidence="7">
    <location>
        <begin position="309"/>
        <end position="330"/>
    </location>
</feature>
<dbReference type="AlphaFoldDB" id="Q23KH6"/>
<dbReference type="OrthoDB" id="302728at2759"/>
<dbReference type="EC" id="2.3.1.225" evidence="7"/>
<feature type="domain" description="Palmitoyltransferase DHHC" evidence="9">
    <location>
        <begin position="197"/>
        <end position="306"/>
    </location>
</feature>
<feature type="transmembrane region" description="Helical" evidence="7">
    <location>
        <begin position="243"/>
        <end position="264"/>
    </location>
</feature>
<comment type="domain">
    <text evidence="7">The DHHC domain is required for palmitoyltransferase activity.</text>
</comment>
<evidence type="ECO:0000256" key="7">
    <source>
        <dbReference type="RuleBase" id="RU079119"/>
    </source>
</evidence>
<evidence type="ECO:0000313" key="11">
    <source>
        <dbReference type="Proteomes" id="UP000009168"/>
    </source>
</evidence>
<keyword evidence="2 7" id="KW-0808">Transferase</keyword>
<dbReference type="GO" id="GO:0005794">
    <property type="term" value="C:Golgi apparatus"/>
    <property type="evidence" value="ECO:0007669"/>
    <property type="project" value="TreeGrafter"/>
</dbReference>
<dbReference type="GO" id="GO:0019706">
    <property type="term" value="F:protein-cysteine S-palmitoyltransferase activity"/>
    <property type="evidence" value="ECO:0007669"/>
    <property type="project" value="UniProtKB-EC"/>
</dbReference>
<gene>
    <name evidence="10" type="ORF">TTHERM_00193590</name>
</gene>
<comment type="similarity">
    <text evidence="7">Belongs to the DHHC palmitoyltransferase family.</text>
</comment>
<name>Q23KH6_TETTS</name>
<evidence type="ECO:0000313" key="10">
    <source>
        <dbReference type="EMBL" id="EAR96867.1"/>
    </source>
</evidence>
<organism evidence="10 11">
    <name type="scientific">Tetrahymena thermophila (strain SB210)</name>
    <dbReference type="NCBI Taxonomy" id="312017"/>
    <lineage>
        <taxon>Eukaryota</taxon>
        <taxon>Sar</taxon>
        <taxon>Alveolata</taxon>
        <taxon>Ciliophora</taxon>
        <taxon>Intramacronucleata</taxon>
        <taxon>Oligohymenophorea</taxon>
        <taxon>Hymenostomatida</taxon>
        <taxon>Tetrahymenina</taxon>
        <taxon>Tetrahymenidae</taxon>
        <taxon>Tetrahymena</taxon>
    </lineage>
</organism>
<dbReference type="RefSeq" id="XP_001017112.1">
    <property type="nucleotide sequence ID" value="XM_001017112.1"/>
</dbReference>
<dbReference type="InParanoid" id="Q23KH6"/>
<keyword evidence="3 7" id="KW-0812">Transmembrane</keyword>
<keyword evidence="4 7" id="KW-1133">Transmembrane helix</keyword>
<evidence type="ECO:0000256" key="1">
    <source>
        <dbReference type="ARBA" id="ARBA00004141"/>
    </source>
</evidence>
<dbReference type="Proteomes" id="UP000009168">
    <property type="component" value="Unassembled WGS sequence"/>
</dbReference>
<accession>Q23KH6</accession>
<dbReference type="STRING" id="312017.Q23KH6"/>
<dbReference type="InterPro" id="IPR039859">
    <property type="entry name" value="PFA4/ZDH16/20/ERF2-like"/>
</dbReference>
<dbReference type="PANTHER" id="PTHR22883">
    <property type="entry name" value="ZINC FINGER DHHC DOMAIN CONTAINING PROTEIN"/>
    <property type="match status" value="1"/>
</dbReference>
<keyword evidence="5 7" id="KW-0472">Membrane</keyword>
<comment type="subcellular location">
    <subcellularLocation>
        <location evidence="1">Membrane</location>
        <topology evidence="1">Multi-pass membrane protein</topology>
    </subcellularLocation>
</comment>
<keyword evidence="6 7" id="KW-0012">Acyltransferase</keyword>
<evidence type="ECO:0000256" key="5">
    <source>
        <dbReference type="ARBA" id="ARBA00023136"/>
    </source>
</evidence>
<keyword evidence="11" id="KW-1185">Reference proteome</keyword>
<dbReference type="GO" id="GO:0016020">
    <property type="term" value="C:membrane"/>
    <property type="evidence" value="ECO:0007669"/>
    <property type="project" value="UniProtKB-SubCell"/>
</dbReference>